<name>F6FX91_ISOV2</name>
<dbReference type="RefSeq" id="WP_013837986.1">
    <property type="nucleotide sequence ID" value="NC_015588.1"/>
</dbReference>
<organism evidence="9">
    <name type="scientific">Isoptericola variabilis (strain 225)</name>
    <dbReference type="NCBI Taxonomy" id="743718"/>
    <lineage>
        <taxon>Bacteria</taxon>
        <taxon>Bacillati</taxon>
        <taxon>Actinomycetota</taxon>
        <taxon>Actinomycetes</taxon>
        <taxon>Micrococcales</taxon>
        <taxon>Promicromonosporaceae</taxon>
        <taxon>Isoptericola</taxon>
    </lineage>
</organism>
<dbReference type="eggNOG" id="COG1283">
    <property type="taxonomic scope" value="Bacteria"/>
</dbReference>
<keyword evidence="9" id="KW-1185">Reference proteome</keyword>
<dbReference type="Proteomes" id="UP000009236">
    <property type="component" value="Chromosome"/>
</dbReference>
<keyword evidence="4 7" id="KW-1133">Transmembrane helix</keyword>
<feature type="transmembrane region" description="Helical" evidence="7">
    <location>
        <begin position="114"/>
        <end position="133"/>
    </location>
</feature>
<protein>
    <submittedName>
        <fullName evidence="8">Na+/Picotransporter</fullName>
    </submittedName>
</protein>
<dbReference type="KEGG" id="iva:Isova_0808"/>
<reference evidence="8 9" key="1">
    <citation type="submission" date="2011-05" db="EMBL/GenBank/DDBJ databases">
        <title>Complete sequence of Isoptericola variabilis 225.</title>
        <authorList>
            <consortium name="US DOE Joint Genome Institute"/>
            <person name="Lucas S."/>
            <person name="Han J."/>
            <person name="Lapidus A."/>
            <person name="Cheng J.-F."/>
            <person name="Goodwin L."/>
            <person name="Pitluck S."/>
            <person name="Peters L."/>
            <person name="Mikhailova N."/>
            <person name="Zeytun A."/>
            <person name="Han C."/>
            <person name="Tapia R."/>
            <person name="Land M."/>
            <person name="Hauser L."/>
            <person name="Kyrpides N."/>
            <person name="Ivanova N."/>
            <person name="Pagani I."/>
            <person name="Siebers A."/>
            <person name="Allgaier M."/>
            <person name="Thelen M."/>
            <person name="Hugenholtz P."/>
            <person name="Gladden J."/>
            <person name="Woyke T."/>
        </authorList>
    </citation>
    <scope>NUCLEOTIDE SEQUENCE [LARGE SCALE GENOMIC DNA]</scope>
    <source>
        <strain evidence="9">225</strain>
    </source>
</reference>
<dbReference type="GO" id="GO:0005886">
    <property type="term" value="C:plasma membrane"/>
    <property type="evidence" value="ECO:0007669"/>
    <property type="project" value="UniProtKB-SubCell"/>
</dbReference>
<feature type="transmembrane region" description="Helical" evidence="7">
    <location>
        <begin position="354"/>
        <end position="374"/>
    </location>
</feature>
<feature type="transmembrane region" description="Helical" evidence="7">
    <location>
        <begin position="83"/>
        <end position="102"/>
    </location>
</feature>
<dbReference type="InterPro" id="IPR003841">
    <property type="entry name" value="Na/Pi_transpt"/>
</dbReference>
<dbReference type="STRING" id="743718.Isova_0808"/>
<dbReference type="EMBL" id="CP002810">
    <property type="protein sequence ID" value="AEG43594.1"/>
    <property type="molecule type" value="Genomic_DNA"/>
</dbReference>
<feature type="transmembrane region" description="Helical" evidence="7">
    <location>
        <begin position="198"/>
        <end position="218"/>
    </location>
</feature>
<accession>F6FX91</accession>
<dbReference type="Pfam" id="PF02690">
    <property type="entry name" value="Na_Pi_cotrans"/>
    <property type="match status" value="2"/>
</dbReference>
<evidence type="ECO:0000256" key="1">
    <source>
        <dbReference type="ARBA" id="ARBA00004651"/>
    </source>
</evidence>
<dbReference type="AlphaFoldDB" id="F6FX91"/>
<dbReference type="NCBIfam" id="NF037997">
    <property type="entry name" value="Na_Pi_symport"/>
    <property type="match status" value="2"/>
</dbReference>
<feature type="transmembrane region" description="Helical" evidence="7">
    <location>
        <begin position="167"/>
        <end position="186"/>
    </location>
</feature>
<evidence type="ECO:0000256" key="7">
    <source>
        <dbReference type="SAM" id="Phobius"/>
    </source>
</evidence>
<feature type="transmembrane region" description="Helical" evidence="7">
    <location>
        <begin position="238"/>
        <end position="262"/>
    </location>
</feature>
<dbReference type="GO" id="GO:0044341">
    <property type="term" value="P:sodium-dependent phosphate transport"/>
    <property type="evidence" value="ECO:0007669"/>
    <property type="project" value="InterPro"/>
</dbReference>
<feature type="transmembrane region" description="Helical" evidence="7">
    <location>
        <begin position="51"/>
        <end position="71"/>
    </location>
</feature>
<evidence type="ECO:0000313" key="8">
    <source>
        <dbReference type="EMBL" id="AEG43594.1"/>
    </source>
</evidence>
<sequence length="418" mass="42590">MTDVITRTSAEPATTPAPAGTSGQTPTAPRLVSPFERLGLRGRALRTANRLGVVAGVYLLITAVNLIGSGFKTATGDSAESLFAFASNPFVALMVGILFTAAAQSSSTTTSVTVGLVAGGLPIEIAIPMLLGANVGTTLTNTLVSLGAARDRVAFRRAFSAATVHDFFNLIAVAIFLPLELGFDVLERSSAWVADQTSGSDGGLFAAVFGGLGGVISAGTKPLSDAVKHGTELIPGAWHGIVMIALGVALILAVISFLGTLLKVLMVGRAATVLHAAIGRGPVSGVASGAAVTVMVQSSSTTTSLMIPLASSGAFSLREIYPFTVGANIGTTITALIAAFAFTGAEAEVALQAAYVHLLFNVYAALVIFCLPGIRELPLRAATWLGTVASINKLWAAAWVLGVFVLVPAALIGATVVW</sequence>
<dbReference type="PANTHER" id="PTHR10010">
    <property type="entry name" value="SOLUTE CARRIER FAMILY 34 SODIUM PHOSPHATE , MEMBER 2-RELATED"/>
    <property type="match status" value="1"/>
</dbReference>
<evidence type="ECO:0000256" key="5">
    <source>
        <dbReference type="ARBA" id="ARBA00023136"/>
    </source>
</evidence>
<evidence type="ECO:0000256" key="2">
    <source>
        <dbReference type="ARBA" id="ARBA00022475"/>
    </source>
</evidence>
<keyword evidence="5 7" id="KW-0472">Membrane</keyword>
<comment type="subcellular location">
    <subcellularLocation>
        <location evidence="1">Cell membrane</location>
        <topology evidence="1">Multi-pass membrane protein</topology>
    </subcellularLocation>
</comment>
<keyword evidence="3 7" id="KW-0812">Transmembrane</keyword>
<feature type="transmembrane region" description="Helical" evidence="7">
    <location>
        <begin position="394"/>
        <end position="417"/>
    </location>
</feature>
<feature type="region of interest" description="Disordered" evidence="6">
    <location>
        <begin position="1"/>
        <end position="30"/>
    </location>
</feature>
<evidence type="ECO:0000256" key="3">
    <source>
        <dbReference type="ARBA" id="ARBA00022692"/>
    </source>
</evidence>
<dbReference type="GO" id="GO:0005436">
    <property type="term" value="F:sodium:phosphate symporter activity"/>
    <property type="evidence" value="ECO:0007669"/>
    <property type="project" value="InterPro"/>
</dbReference>
<evidence type="ECO:0000313" key="9">
    <source>
        <dbReference type="Proteomes" id="UP000009236"/>
    </source>
</evidence>
<feature type="transmembrane region" description="Helical" evidence="7">
    <location>
        <begin position="320"/>
        <end position="342"/>
    </location>
</feature>
<evidence type="ECO:0000256" key="6">
    <source>
        <dbReference type="SAM" id="MobiDB-lite"/>
    </source>
</evidence>
<gene>
    <name evidence="8" type="ordered locus">Isova_0808</name>
</gene>
<dbReference type="HOGENOM" id="CLU_025063_2_1_11"/>
<evidence type="ECO:0000256" key="4">
    <source>
        <dbReference type="ARBA" id="ARBA00022989"/>
    </source>
</evidence>
<keyword evidence="2" id="KW-1003">Cell membrane</keyword>
<dbReference type="PANTHER" id="PTHR10010:SF46">
    <property type="entry name" value="SODIUM-DEPENDENT PHOSPHATE TRANSPORT PROTEIN 2B"/>
    <property type="match status" value="1"/>
</dbReference>
<proteinExistence type="predicted"/>
<feature type="compositionally biased region" description="Low complexity" evidence="6">
    <location>
        <begin position="1"/>
        <end position="29"/>
    </location>
</feature>